<protein>
    <submittedName>
        <fullName evidence="1">Uncharacterized protein</fullName>
    </submittedName>
</protein>
<name>A0A7J8X5B0_GOSAI</name>
<gene>
    <name evidence="1" type="ORF">Goari_024151</name>
</gene>
<keyword evidence="2" id="KW-1185">Reference proteome</keyword>
<dbReference type="Proteomes" id="UP000593577">
    <property type="component" value="Unassembled WGS sequence"/>
</dbReference>
<reference evidence="1 2" key="1">
    <citation type="journal article" date="2019" name="Genome Biol. Evol.">
        <title>Insights into the evolution of the New World diploid cottons (Gossypium, subgenus Houzingenia) based on genome sequencing.</title>
        <authorList>
            <person name="Grover C.E."/>
            <person name="Arick M.A. 2nd"/>
            <person name="Thrash A."/>
            <person name="Conover J.L."/>
            <person name="Sanders W.S."/>
            <person name="Peterson D.G."/>
            <person name="Frelichowski J.E."/>
            <person name="Scheffler J.A."/>
            <person name="Scheffler B.E."/>
            <person name="Wendel J.F."/>
        </authorList>
    </citation>
    <scope>NUCLEOTIDE SEQUENCE [LARGE SCALE GENOMIC DNA]</scope>
    <source>
        <strain evidence="1">185</strain>
        <tissue evidence="1">Leaf</tissue>
    </source>
</reference>
<evidence type="ECO:0000313" key="1">
    <source>
        <dbReference type="EMBL" id="MBA0682428.1"/>
    </source>
</evidence>
<feature type="non-terminal residue" evidence="1">
    <location>
        <position position="1"/>
    </location>
</feature>
<comment type="caution">
    <text evidence="1">The sequence shown here is derived from an EMBL/GenBank/DDBJ whole genome shotgun (WGS) entry which is preliminary data.</text>
</comment>
<dbReference type="EMBL" id="JABFAA010000005">
    <property type="protein sequence ID" value="MBA0682428.1"/>
    <property type="molecule type" value="Genomic_DNA"/>
</dbReference>
<accession>A0A7J8X5B0</accession>
<dbReference type="AlphaFoldDB" id="A0A7J8X5B0"/>
<organism evidence="1 2">
    <name type="scientific">Gossypium aridum</name>
    <name type="common">American cotton</name>
    <name type="synonym">Erioxylum aridum</name>
    <dbReference type="NCBI Taxonomy" id="34290"/>
    <lineage>
        <taxon>Eukaryota</taxon>
        <taxon>Viridiplantae</taxon>
        <taxon>Streptophyta</taxon>
        <taxon>Embryophyta</taxon>
        <taxon>Tracheophyta</taxon>
        <taxon>Spermatophyta</taxon>
        <taxon>Magnoliopsida</taxon>
        <taxon>eudicotyledons</taxon>
        <taxon>Gunneridae</taxon>
        <taxon>Pentapetalae</taxon>
        <taxon>rosids</taxon>
        <taxon>malvids</taxon>
        <taxon>Malvales</taxon>
        <taxon>Malvaceae</taxon>
        <taxon>Malvoideae</taxon>
        <taxon>Gossypium</taxon>
    </lineage>
</organism>
<proteinExistence type="predicted"/>
<sequence length="74" mass="8590">MIDPRLIEMCYALVIPWFSCGSQKLVNCCHTLACSGHVDCTNEQRHWDVEKMDVPWLWRINNYSHLGGTPLVTR</sequence>
<evidence type="ECO:0000313" key="2">
    <source>
        <dbReference type="Proteomes" id="UP000593577"/>
    </source>
</evidence>